<dbReference type="EMBL" id="FNIA01000015">
    <property type="protein sequence ID" value="SDN10413.1"/>
    <property type="molecule type" value="Genomic_DNA"/>
</dbReference>
<dbReference type="STRING" id="996166.SAMN05192554_11546"/>
<keyword evidence="1" id="KW-0812">Transmembrane</keyword>
<feature type="domain" description="Urease accessory protein UreH-like transmembrane" evidence="2">
    <location>
        <begin position="21"/>
        <end position="237"/>
    </location>
</feature>
<dbReference type="Pfam" id="PF13386">
    <property type="entry name" value="DsbD_2"/>
    <property type="match status" value="1"/>
</dbReference>
<dbReference type="AlphaFoldDB" id="A0A1G9YPJ9"/>
<reference evidence="3 4" key="1">
    <citation type="submission" date="2016-10" db="EMBL/GenBank/DDBJ databases">
        <authorList>
            <person name="de Groot N.N."/>
        </authorList>
    </citation>
    <scope>NUCLEOTIDE SEQUENCE [LARGE SCALE GENOMIC DNA]</scope>
    <source>
        <strain evidence="4">EB21,IBRC-M 10013,KCTC 4048</strain>
    </source>
</reference>
<protein>
    <recommendedName>
        <fullName evidence="2">Urease accessory protein UreH-like transmembrane domain-containing protein</fullName>
    </recommendedName>
</protein>
<evidence type="ECO:0000256" key="1">
    <source>
        <dbReference type="SAM" id="Phobius"/>
    </source>
</evidence>
<keyword evidence="4" id="KW-1185">Reference proteome</keyword>
<feature type="transmembrane region" description="Helical" evidence="1">
    <location>
        <begin position="228"/>
        <end position="254"/>
    </location>
</feature>
<evidence type="ECO:0000313" key="3">
    <source>
        <dbReference type="EMBL" id="SDN10413.1"/>
    </source>
</evidence>
<feature type="transmembrane region" description="Helical" evidence="1">
    <location>
        <begin position="20"/>
        <end position="44"/>
    </location>
</feature>
<evidence type="ECO:0000313" key="4">
    <source>
        <dbReference type="Proteomes" id="UP000199370"/>
    </source>
</evidence>
<accession>A0A1G9YPJ9</accession>
<dbReference type="RefSeq" id="WP_175526458.1">
    <property type="nucleotide sequence ID" value="NZ_FNIA01000015.1"/>
</dbReference>
<feature type="transmembrane region" description="Helical" evidence="1">
    <location>
        <begin position="160"/>
        <end position="182"/>
    </location>
</feature>
<sequence>MASCTPANPLLGTETLGLPVLALVGLLGGAHCIGMCGPLVATYAARMDGDGRDGVLSVRAVRQHAVFNLGRTASYTLLGGLFGLAGQLVFVSVRDVTLVATEVRATTGILVGLVVAAVGVSYVAGNGARSVPIPGVERVASTVRGSLLPRVDEWVGDYRIAGLGAVHGFLPCPLLYPAYLYAFVQGSALGGAAALAALGLGTVPAVFLTGTVFEGLDTRGHQRLHRALGVAFVVLGYIPLQHGLAALGVPLPAIPLPHFQPW</sequence>
<keyword evidence="1" id="KW-0472">Membrane</keyword>
<feature type="transmembrane region" description="Helical" evidence="1">
    <location>
        <begin position="188"/>
        <end position="216"/>
    </location>
</feature>
<proteinExistence type="predicted"/>
<dbReference type="PANTHER" id="PTHR42208:SF1">
    <property type="entry name" value="HEAVY METAL TRANSPORTER"/>
    <property type="match status" value="1"/>
</dbReference>
<dbReference type="Proteomes" id="UP000199370">
    <property type="component" value="Unassembled WGS sequence"/>
</dbReference>
<gene>
    <name evidence="3" type="ORF">SAMN05192554_11546</name>
</gene>
<organism evidence="3 4">
    <name type="scientific">Haloarchaeobius iranensis</name>
    <dbReference type="NCBI Taxonomy" id="996166"/>
    <lineage>
        <taxon>Archaea</taxon>
        <taxon>Methanobacteriati</taxon>
        <taxon>Methanobacteriota</taxon>
        <taxon>Stenosarchaea group</taxon>
        <taxon>Halobacteria</taxon>
        <taxon>Halobacteriales</taxon>
        <taxon>Halorubellaceae</taxon>
        <taxon>Haloarchaeobius</taxon>
    </lineage>
</organism>
<evidence type="ECO:0000259" key="2">
    <source>
        <dbReference type="Pfam" id="PF13386"/>
    </source>
</evidence>
<dbReference type="PANTHER" id="PTHR42208">
    <property type="entry name" value="HEAVY METAL TRANSPORTER-RELATED"/>
    <property type="match status" value="1"/>
</dbReference>
<keyword evidence="1" id="KW-1133">Transmembrane helix</keyword>
<feature type="transmembrane region" description="Helical" evidence="1">
    <location>
        <begin position="105"/>
        <end position="124"/>
    </location>
</feature>
<name>A0A1G9YPJ9_9EURY</name>
<dbReference type="InterPro" id="IPR039447">
    <property type="entry name" value="UreH-like_TM_dom"/>
</dbReference>
<dbReference type="OrthoDB" id="162718at2157"/>
<feature type="transmembrane region" description="Helical" evidence="1">
    <location>
        <begin position="72"/>
        <end position="93"/>
    </location>
</feature>